<protein>
    <submittedName>
        <fullName evidence="5">Transcriptional regulator</fullName>
    </submittedName>
</protein>
<dbReference type="InterPro" id="IPR036388">
    <property type="entry name" value="WH-like_DNA-bd_sf"/>
</dbReference>
<dbReference type="SUPFAM" id="SSF46785">
    <property type="entry name" value="Winged helix' DNA-binding domain"/>
    <property type="match status" value="1"/>
</dbReference>
<evidence type="ECO:0000313" key="5">
    <source>
        <dbReference type="EMBL" id="RJK98301.1"/>
    </source>
</evidence>
<keyword evidence="6" id="KW-1185">Reference proteome</keyword>
<keyword evidence="2" id="KW-0238">DNA-binding</keyword>
<name>A0A3A3ZN80_9ACTN</name>
<dbReference type="GO" id="GO:0003677">
    <property type="term" value="F:DNA binding"/>
    <property type="evidence" value="ECO:0007669"/>
    <property type="project" value="UniProtKB-KW"/>
</dbReference>
<reference evidence="5 6" key="1">
    <citation type="submission" date="2018-09" db="EMBL/GenBank/DDBJ databases">
        <title>YIM 75000 draft genome.</title>
        <authorList>
            <person name="Tang S."/>
            <person name="Feng Y."/>
        </authorList>
    </citation>
    <scope>NUCLEOTIDE SEQUENCE [LARGE SCALE GENOMIC DNA]</scope>
    <source>
        <strain evidence="5 6">YIM 75000</strain>
    </source>
</reference>
<dbReference type="OrthoDB" id="67158at2"/>
<dbReference type="Proteomes" id="UP000265614">
    <property type="component" value="Unassembled WGS sequence"/>
</dbReference>
<dbReference type="InterPro" id="IPR052362">
    <property type="entry name" value="HTH-GbsR_regulator"/>
</dbReference>
<keyword evidence="1" id="KW-0805">Transcription regulation</keyword>
<dbReference type="Pfam" id="PF12802">
    <property type="entry name" value="MarR_2"/>
    <property type="match status" value="1"/>
</dbReference>
<comment type="caution">
    <text evidence="5">The sequence shown here is derived from an EMBL/GenBank/DDBJ whole genome shotgun (WGS) entry which is preliminary data.</text>
</comment>
<evidence type="ECO:0000259" key="4">
    <source>
        <dbReference type="Pfam" id="PF12802"/>
    </source>
</evidence>
<evidence type="ECO:0000256" key="3">
    <source>
        <dbReference type="ARBA" id="ARBA00023163"/>
    </source>
</evidence>
<evidence type="ECO:0000256" key="1">
    <source>
        <dbReference type="ARBA" id="ARBA00023015"/>
    </source>
</evidence>
<dbReference type="AlphaFoldDB" id="A0A3A3ZN80"/>
<dbReference type="PANTHER" id="PTHR38465">
    <property type="entry name" value="HTH-TYPE TRANSCRIPTIONAL REGULATOR MJ1563-RELATED"/>
    <property type="match status" value="1"/>
</dbReference>
<keyword evidence="3" id="KW-0804">Transcription</keyword>
<dbReference type="PANTHER" id="PTHR38465:SF2">
    <property type="entry name" value="HTH-TYPE TRANSCRIPTIONAL REGULATOR MMPR5"/>
    <property type="match status" value="1"/>
</dbReference>
<evidence type="ECO:0000313" key="6">
    <source>
        <dbReference type="Proteomes" id="UP000265614"/>
    </source>
</evidence>
<sequence>MPRMAARVFAYVLAEDAERYTAADLAEGLRISPAAVSGAVRYLVHARMLFREREPGRRGDVYRVYDDDVWRAIMLAQLPVMEHWEAVVGEAVALVGADRPGGARLAETQEFFRFLREEMAGVVARWGEHRGRLRAPGTMGPPGGLA</sequence>
<dbReference type="Gene3D" id="1.10.10.10">
    <property type="entry name" value="Winged helix-like DNA-binding domain superfamily/Winged helix DNA-binding domain"/>
    <property type="match status" value="1"/>
</dbReference>
<proteinExistence type="predicted"/>
<organism evidence="5 6">
    <name type="scientific">Vallicoccus soli</name>
    <dbReference type="NCBI Taxonomy" id="2339232"/>
    <lineage>
        <taxon>Bacteria</taxon>
        <taxon>Bacillati</taxon>
        <taxon>Actinomycetota</taxon>
        <taxon>Actinomycetes</taxon>
        <taxon>Motilibacterales</taxon>
        <taxon>Vallicoccaceae</taxon>
        <taxon>Vallicoccus</taxon>
    </lineage>
</organism>
<feature type="domain" description="HTH marR-type" evidence="4">
    <location>
        <begin position="1"/>
        <end position="56"/>
    </location>
</feature>
<accession>A0A3A3ZN80</accession>
<dbReference type="InterPro" id="IPR000835">
    <property type="entry name" value="HTH_MarR-typ"/>
</dbReference>
<dbReference type="EMBL" id="QZEZ01000001">
    <property type="protein sequence ID" value="RJK98301.1"/>
    <property type="molecule type" value="Genomic_DNA"/>
</dbReference>
<dbReference type="InterPro" id="IPR036390">
    <property type="entry name" value="WH_DNA-bd_sf"/>
</dbReference>
<dbReference type="GO" id="GO:0003700">
    <property type="term" value="F:DNA-binding transcription factor activity"/>
    <property type="evidence" value="ECO:0007669"/>
    <property type="project" value="InterPro"/>
</dbReference>
<evidence type="ECO:0000256" key="2">
    <source>
        <dbReference type="ARBA" id="ARBA00023125"/>
    </source>
</evidence>
<gene>
    <name evidence="5" type="ORF">D5H78_00345</name>
</gene>